<dbReference type="Proteomes" id="UP000030751">
    <property type="component" value="Unassembled WGS sequence"/>
</dbReference>
<reference evidence="3" key="1">
    <citation type="submission" date="2011-10" db="EMBL/GenBank/DDBJ databases">
        <title>The Genome Sequence of Fusarium oxysporum HDV247.</title>
        <authorList>
            <consortium name="The Broad Institute Genome Sequencing Platform"/>
            <person name="Ma L.-J."/>
            <person name="Gale L.R."/>
            <person name="Schwartz D.C."/>
            <person name="Zhou S."/>
            <person name="Corby-Kistler H."/>
            <person name="Young S.K."/>
            <person name="Zeng Q."/>
            <person name="Gargeya S."/>
            <person name="Fitzgerald M."/>
            <person name="Haas B."/>
            <person name="Abouelleil A."/>
            <person name="Alvarado L."/>
            <person name="Arachchi H.M."/>
            <person name="Berlin A."/>
            <person name="Brown A."/>
            <person name="Chapman S.B."/>
            <person name="Chen Z."/>
            <person name="Dunbar C."/>
            <person name="Freedman E."/>
            <person name="Gearin G."/>
            <person name="Goldberg J."/>
            <person name="Griggs A."/>
            <person name="Gujja S."/>
            <person name="Heiman D."/>
            <person name="Howarth C."/>
            <person name="Larson L."/>
            <person name="Lui A."/>
            <person name="MacDonald P.J.P."/>
            <person name="Montmayeur A."/>
            <person name="Murphy C."/>
            <person name="Neiman D."/>
            <person name="Pearson M."/>
            <person name="Priest M."/>
            <person name="Roberts A."/>
            <person name="Saif S."/>
            <person name="Shea T."/>
            <person name="Shenoy N."/>
            <person name="Sisk P."/>
            <person name="Stolte C."/>
            <person name="Sykes S."/>
            <person name="Wortman J."/>
            <person name="Nusbaum C."/>
            <person name="Birren B."/>
        </authorList>
    </citation>
    <scope>NUCLEOTIDE SEQUENCE [LARGE SCALE GENOMIC DNA]</scope>
    <source>
        <strain evidence="3">HDV247</strain>
    </source>
</reference>
<proteinExistence type="predicted"/>
<gene>
    <name evidence="3" type="ORF">FOVG_16440</name>
</gene>
<organism evidence="3">
    <name type="scientific">Fusarium oxysporum f. sp. pisi HDV247</name>
    <dbReference type="NCBI Taxonomy" id="1080344"/>
    <lineage>
        <taxon>Eukaryota</taxon>
        <taxon>Fungi</taxon>
        <taxon>Dikarya</taxon>
        <taxon>Ascomycota</taxon>
        <taxon>Pezizomycotina</taxon>
        <taxon>Sordariomycetes</taxon>
        <taxon>Hypocreomycetidae</taxon>
        <taxon>Hypocreales</taxon>
        <taxon>Nectriaceae</taxon>
        <taxon>Fusarium</taxon>
        <taxon>Fusarium oxysporum species complex</taxon>
    </lineage>
</organism>
<reference evidence="3" key="2">
    <citation type="submission" date="2014-02" db="EMBL/GenBank/DDBJ databases">
        <title>Annotation of the Genome Sequence of Fusarium oxysporum HDV247.</title>
        <authorList>
            <consortium name="The Broad Institute Genomics Platform"/>
            <person name="Ma L.-J."/>
            <person name="Corby-Kistler H."/>
            <person name="Broz K."/>
            <person name="Gale L.R."/>
            <person name="Jonkers W."/>
            <person name="O'Donnell K."/>
            <person name="Ploetz R."/>
            <person name="Steinberg C."/>
            <person name="Schwartz D.C."/>
            <person name="VanEtten H."/>
            <person name="Zhou S."/>
            <person name="Young S.K."/>
            <person name="Zeng Q."/>
            <person name="Gargeya S."/>
            <person name="Fitzgerald M."/>
            <person name="Abouelleil A."/>
            <person name="Alvarado L."/>
            <person name="Chapman S.B."/>
            <person name="Gainer-Dewar J."/>
            <person name="Goldberg J."/>
            <person name="Griggs A."/>
            <person name="Gujja S."/>
            <person name="Hansen M."/>
            <person name="Howarth C."/>
            <person name="Imamovic A."/>
            <person name="Ireland A."/>
            <person name="Larimer J."/>
            <person name="McCowan C."/>
            <person name="Murphy C."/>
            <person name="Pearson M."/>
            <person name="Poon T.W."/>
            <person name="Priest M."/>
            <person name="Roberts A."/>
            <person name="Saif S."/>
            <person name="Shea T."/>
            <person name="Sykes S."/>
            <person name="Wortman J."/>
            <person name="Nusbaum C."/>
            <person name="Birren B."/>
        </authorList>
    </citation>
    <scope>NUCLEOTIDE SEQUENCE</scope>
    <source>
        <strain evidence="3">HDV247</strain>
    </source>
</reference>
<dbReference type="OrthoDB" id="9991317at2759"/>
<protein>
    <recommendedName>
        <fullName evidence="2">CHAT domain-containing protein</fullName>
    </recommendedName>
</protein>
<sequence length="365" mass="40467">MVRCVRAQRASPTNSRKDIEGEGGSLGSGSKKVDRHQASFDLDDTIRQIRLLPGFENFPRPPRIEGLNSAASQGPMVIINSSEYRSGAFLIEKIIVRSIRLPDLHHSDVGEKVKMLMSIRSNSVLPQQAEGEMSSMLRWPWDVAVRPILDTLDFSKPPMNDEWPRVWWIPTGELSSLPLHAAGHHASSSTDSAIDRVISSYSPSVKALLHARRHSGKARHSMTHQALQVSMKTTTGCSKLSFAKREVEKLERILRASMAKVKLEQPCSNDVLKGLNECSIFHFAGHGKTDLSDPSKSSLLTNDWKENTLTVEHLINLNLNKTSPWLAYLSACSTSRSHSPDLQDEAIHLVTTCQLAGFQHVIGSL</sequence>
<accession>W9NI79</accession>
<evidence type="ECO:0000259" key="2">
    <source>
        <dbReference type="Pfam" id="PF12770"/>
    </source>
</evidence>
<dbReference type="HOGENOM" id="CLU_001305_1_1_1"/>
<evidence type="ECO:0000256" key="1">
    <source>
        <dbReference type="SAM" id="MobiDB-lite"/>
    </source>
</evidence>
<dbReference type="Pfam" id="PF12770">
    <property type="entry name" value="CHAT"/>
    <property type="match status" value="1"/>
</dbReference>
<dbReference type="EMBL" id="KI981257">
    <property type="protein sequence ID" value="EXA32394.1"/>
    <property type="molecule type" value="Genomic_DNA"/>
</dbReference>
<dbReference type="InterPro" id="IPR024983">
    <property type="entry name" value="CHAT_dom"/>
</dbReference>
<feature type="domain" description="CHAT" evidence="2">
    <location>
        <begin position="138"/>
        <end position="365"/>
    </location>
</feature>
<name>W9NI79_FUSOX</name>
<feature type="region of interest" description="Disordered" evidence="1">
    <location>
        <begin position="1"/>
        <end position="37"/>
    </location>
</feature>
<dbReference type="AlphaFoldDB" id="W9NI79"/>
<evidence type="ECO:0000313" key="3">
    <source>
        <dbReference type="EMBL" id="EXA32394.1"/>
    </source>
</evidence>